<dbReference type="InParanoid" id="D5GJ69"/>
<evidence type="ECO:0000313" key="2">
    <source>
        <dbReference type="Proteomes" id="UP000006911"/>
    </source>
</evidence>
<proteinExistence type="predicted"/>
<organism evidence="1 2">
    <name type="scientific">Tuber melanosporum (strain Mel28)</name>
    <name type="common">Perigord black truffle</name>
    <dbReference type="NCBI Taxonomy" id="656061"/>
    <lineage>
        <taxon>Eukaryota</taxon>
        <taxon>Fungi</taxon>
        <taxon>Dikarya</taxon>
        <taxon>Ascomycota</taxon>
        <taxon>Pezizomycotina</taxon>
        <taxon>Pezizomycetes</taxon>
        <taxon>Pezizales</taxon>
        <taxon>Tuberaceae</taxon>
        <taxon>Tuber</taxon>
    </lineage>
</organism>
<accession>D5GJ69</accession>
<gene>
    <name evidence="1" type="ORF">GSTUM_00008865001</name>
</gene>
<sequence length="62" mass="7180">MWEEIKTLSVSSQWRKNDVFLANRIFFQHSNVPDQRGQKTSHTQTVATPPGVATLMKTEIHR</sequence>
<reference evidence="1 2" key="1">
    <citation type="journal article" date="2010" name="Nature">
        <title>Perigord black truffle genome uncovers evolutionary origins and mechanisms of symbiosis.</title>
        <authorList>
            <person name="Martin F."/>
            <person name="Kohler A."/>
            <person name="Murat C."/>
            <person name="Balestrini R."/>
            <person name="Coutinho P.M."/>
            <person name="Jaillon O."/>
            <person name="Montanini B."/>
            <person name="Morin E."/>
            <person name="Noel B."/>
            <person name="Percudani R."/>
            <person name="Porcel B."/>
            <person name="Rubini A."/>
            <person name="Amicucci A."/>
            <person name="Amselem J."/>
            <person name="Anthouard V."/>
            <person name="Arcioni S."/>
            <person name="Artiguenave F."/>
            <person name="Aury J.M."/>
            <person name="Ballario P."/>
            <person name="Bolchi A."/>
            <person name="Brenna A."/>
            <person name="Brun A."/>
            <person name="Buee M."/>
            <person name="Cantarel B."/>
            <person name="Chevalier G."/>
            <person name="Couloux A."/>
            <person name="Da Silva C."/>
            <person name="Denoeud F."/>
            <person name="Duplessis S."/>
            <person name="Ghignone S."/>
            <person name="Hilselberger B."/>
            <person name="Iotti M."/>
            <person name="Marcais B."/>
            <person name="Mello A."/>
            <person name="Miranda M."/>
            <person name="Pacioni G."/>
            <person name="Quesneville H."/>
            <person name="Riccioni C."/>
            <person name="Ruotolo R."/>
            <person name="Splivallo R."/>
            <person name="Stocchi V."/>
            <person name="Tisserant E."/>
            <person name="Viscomi A.R."/>
            <person name="Zambonelli A."/>
            <person name="Zampieri E."/>
            <person name="Henrissat B."/>
            <person name="Lebrun M.H."/>
            <person name="Paolocci F."/>
            <person name="Bonfante P."/>
            <person name="Ottonello S."/>
            <person name="Wincker P."/>
        </authorList>
    </citation>
    <scope>NUCLEOTIDE SEQUENCE [LARGE SCALE GENOMIC DNA]</scope>
    <source>
        <strain evidence="1 2">Mel28</strain>
    </source>
</reference>
<protein>
    <submittedName>
        <fullName evidence="1">(Perigord truffle) hypothetical protein</fullName>
    </submittedName>
</protein>
<name>D5GJ69_TUBMM</name>
<dbReference type="Proteomes" id="UP000006911">
    <property type="component" value="Unassembled WGS sequence"/>
</dbReference>
<dbReference type="AlphaFoldDB" id="D5GJ69"/>
<dbReference type="EMBL" id="FN430329">
    <property type="protein sequence ID" value="CAZ84562.1"/>
    <property type="molecule type" value="Genomic_DNA"/>
</dbReference>
<dbReference type="KEGG" id="tml:GSTUM_00008865001"/>
<evidence type="ECO:0000313" key="1">
    <source>
        <dbReference type="EMBL" id="CAZ84562.1"/>
    </source>
</evidence>
<dbReference type="HOGENOM" id="CLU_2905805_0_0_1"/>
<keyword evidence="2" id="KW-1185">Reference proteome</keyword>